<gene>
    <name evidence="1" type="ORF">LVJ77_06890</name>
</gene>
<protein>
    <submittedName>
        <fullName evidence="1">Immunity 8 family protein</fullName>
    </submittedName>
</protein>
<dbReference type="RefSeq" id="WP_027009176.1">
    <property type="nucleotide sequence ID" value="NZ_CP091521.1"/>
</dbReference>
<dbReference type="Pfam" id="PF15586">
    <property type="entry name" value="Imm8"/>
    <property type="match status" value="1"/>
</dbReference>
<evidence type="ECO:0000313" key="1">
    <source>
        <dbReference type="EMBL" id="UOP04173.1"/>
    </source>
</evidence>
<dbReference type="EMBL" id="CP091521">
    <property type="protein sequence ID" value="UOP04173.1"/>
    <property type="molecule type" value="Genomic_DNA"/>
</dbReference>
<dbReference type="Proteomes" id="UP000831534">
    <property type="component" value="Chromosome"/>
</dbReference>
<accession>A0A8T9MW95</accession>
<evidence type="ECO:0000313" key="2">
    <source>
        <dbReference type="Proteomes" id="UP000831534"/>
    </source>
</evidence>
<reference evidence="1" key="1">
    <citation type="journal article" date="2022" name="Res Sq">
        <title>Evolution of multicellular longitudinally dividing oral cavity symbionts (Neisseriaceae).</title>
        <authorList>
            <person name="Nyongesa S."/>
            <person name="Weber P."/>
            <person name="Bernet E."/>
            <person name="Pullido F."/>
            <person name="Nieckarz M."/>
            <person name="Delaby M."/>
            <person name="Nieves C."/>
            <person name="Viehboeck T."/>
            <person name="Krause N."/>
            <person name="Rivera-Millot A."/>
            <person name="Nakamura A."/>
            <person name="Vischer N."/>
            <person name="VanNieuwenhze M."/>
            <person name="Brun Y."/>
            <person name="Cava F."/>
            <person name="Bulgheresi S."/>
            <person name="Veyrier F."/>
        </authorList>
    </citation>
    <scope>NUCLEOTIDE SEQUENCE</scope>
    <source>
        <strain evidence="1">17694</strain>
    </source>
</reference>
<reference evidence="1" key="2">
    <citation type="submission" date="2024-09" db="EMBL/GenBank/DDBJ databases">
        <authorList>
            <person name="Veyrier F.J."/>
        </authorList>
    </citation>
    <scope>NUCLEOTIDE SEQUENCE</scope>
    <source>
        <strain evidence="1">17694</strain>
    </source>
</reference>
<organism evidence="1 2">
    <name type="scientific">Conchiformibius kuhniae</name>
    <dbReference type="NCBI Taxonomy" id="211502"/>
    <lineage>
        <taxon>Bacteria</taxon>
        <taxon>Pseudomonadati</taxon>
        <taxon>Pseudomonadota</taxon>
        <taxon>Betaproteobacteria</taxon>
        <taxon>Neisseriales</taxon>
        <taxon>Neisseriaceae</taxon>
        <taxon>Conchiformibius</taxon>
    </lineage>
</organism>
<keyword evidence="2" id="KW-1185">Reference proteome</keyword>
<dbReference type="InterPro" id="IPR028964">
    <property type="entry name" value="Imm8"/>
</dbReference>
<dbReference type="KEGG" id="ckh:LVJ77_06890"/>
<dbReference type="AlphaFoldDB" id="A0A8T9MW95"/>
<name>A0A8T9MW95_9NEIS</name>
<sequence length="117" mass="13453">MKPVLKSLDCAEIVQNLAAYRPPEPDNFMLYLALSVGADDGDAADLFYLSVCTPKWLSAHHRGTLFAKAWLIVECYDFQEIKQAIQKLLNSINGDNWHEIAGKLNRYTDWEFEDYRP</sequence>
<proteinExistence type="predicted"/>